<accession>A0A4Y4CVZ0</accession>
<name>A0A4Y4CVZ0_ZOORA</name>
<dbReference type="RefSeq" id="WP_141354028.1">
    <property type="nucleotide sequence ID" value="NZ_BJNV01000063.1"/>
</dbReference>
<dbReference type="InterPro" id="IPR021973">
    <property type="entry name" value="SprA-related"/>
</dbReference>
<protein>
    <recommendedName>
        <fullName evidence="4">SprA family protein</fullName>
    </recommendedName>
</protein>
<dbReference type="EMBL" id="BJNV01000063">
    <property type="protein sequence ID" value="GEC97071.1"/>
    <property type="molecule type" value="Genomic_DNA"/>
</dbReference>
<feature type="region of interest" description="Disordered" evidence="1">
    <location>
        <begin position="13"/>
        <end position="44"/>
    </location>
</feature>
<keyword evidence="3" id="KW-1185">Reference proteome</keyword>
<organism evidence="2 3">
    <name type="scientific">Zoogloea ramigera</name>
    <dbReference type="NCBI Taxonomy" id="350"/>
    <lineage>
        <taxon>Bacteria</taxon>
        <taxon>Pseudomonadati</taxon>
        <taxon>Pseudomonadota</taxon>
        <taxon>Betaproteobacteria</taxon>
        <taxon>Rhodocyclales</taxon>
        <taxon>Zoogloeaceae</taxon>
        <taxon>Zoogloea</taxon>
    </lineage>
</organism>
<dbReference type="Proteomes" id="UP000318422">
    <property type="component" value="Unassembled WGS sequence"/>
</dbReference>
<evidence type="ECO:0000256" key="1">
    <source>
        <dbReference type="SAM" id="MobiDB-lite"/>
    </source>
</evidence>
<evidence type="ECO:0000313" key="2">
    <source>
        <dbReference type="EMBL" id="GEC97071.1"/>
    </source>
</evidence>
<evidence type="ECO:0008006" key="4">
    <source>
        <dbReference type="Google" id="ProtNLM"/>
    </source>
</evidence>
<comment type="caution">
    <text evidence="2">The sequence shown here is derived from an EMBL/GenBank/DDBJ whole genome shotgun (WGS) entry which is preliminary data.</text>
</comment>
<dbReference type="AlphaFoldDB" id="A0A4Y4CVZ0"/>
<feature type="compositionally biased region" description="Low complexity" evidence="1">
    <location>
        <begin position="15"/>
        <end position="43"/>
    </location>
</feature>
<evidence type="ECO:0000313" key="3">
    <source>
        <dbReference type="Proteomes" id="UP000318422"/>
    </source>
</evidence>
<reference evidence="2 3" key="1">
    <citation type="submission" date="2019-06" db="EMBL/GenBank/DDBJ databases">
        <title>Whole genome shotgun sequence of Zoogloea ramigera NBRC 15342.</title>
        <authorList>
            <person name="Hosoyama A."/>
            <person name="Uohara A."/>
            <person name="Ohji S."/>
            <person name="Ichikawa N."/>
        </authorList>
    </citation>
    <scope>NUCLEOTIDE SEQUENCE [LARGE SCALE GENOMIC DNA]</scope>
    <source>
        <strain evidence="2 3">NBRC 15342</strain>
    </source>
</reference>
<dbReference type="OrthoDB" id="9812722at2"/>
<gene>
    <name evidence="2" type="ORF">ZRA01_31440</name>
</gene>
<dbReference type="Pfam" id="PF12118">
    <property type="entry name" value="SprA-related"/>
    <property type="match status" value="1"/>
</dbReference>
<sequence>MSVSALGSAQAFAYSPPSARPASAAGSAESGAAAGRSVAGRSEGLSEADLRIVSELKARDRVVRAHEMAHMAAGAGIVTRGASFSYQTGPDGQRYAVGGEVGINTSPGRTPEETLAKSDRIRAAALAPAEPSGQDLRVAAEATQMAAEARQELAATSGSPETGRVGAAYGAAASDASGGRQVDVWA</sequence>
<proteinExistence type="predicted"/>